<reference evidence="3" key="1">
    <citation type="journal article" date="2019" name="Int. J. Syst. Evol. Microbiol.">
        <title>The Global Catalogue of Microorganisms (GCM) 10K type strain sequencing project: providing services to taxonomists for standard genome sequencing and annotation.</title>
        <authorList>
            <consortium name="The Broad Institute Genomics Platform"/>
            <consortium name="The Broad Institute Genome Sequencing Center for Infectious Disease"/>
            <person name="Wu L."/>
            <person name="Ma J."/>
        </authorList>
    </citation>
    <scope>NUCLEOTIDE SEQUENCE [LARGE SCALE GENOMIC DNA]</scope>
    <source>
        <strain evidence="3">JCM 3369</strain>
    </source>
</reference>
<dbReference type="RefSeq" id="WP_160825038.1">
    <property type="nucleotide sequence ID" value="NZ_JBHSXE010000001.1"/>
</dbReference>
<comment type="caution">
    <text evidence="2">The sequence shown here is derived from an EMBL/GenBank/DDBJ whole genome shotgun (WGS) entry which is preliminary data.</text>
</comment>
<gene>
    <name evidence="2" type="ORF">ACFQKB_20420</name>
</gene>
<evidence type="ECO:0000313" key="3">
    <source>
        <dbReference type="Proteomes" id="UP001596380"/>
    </source>
</evidence>
<name>A0ABW2CLI6_9ACTN</name>
<feature type="region of interest" description="Disordered" evidence="1">
    <location>
        <begin position="24"/>
        <end position="51"/>
    </location>
</feature>
<feature type="region of interest" description="Disordered" evidence="1">
    <location>
        <begin position="77"/>
        <end position="96"/>
    </location>
</feature>
<evidence type="ECO:0000256" key="1">
    <source>
        <dbReference type="SAM" id="MobiDB-lite"/>
    </source>
</evidence>
<evidence type="ECO:0000313" key="2">
    <source>
        <dbReference type="EMBL" id="MFC6882130.1"/>
    </source>
</evidence>
<accession>A0ABW2CLI6</accession>
<sequence>MIAALILVSLVALFGLSLPRLLRPMAPAPPDRSPGAPDGAEPPSCSAYPESMTAELDPWDEEYLAWLADDLWPDDEYAEFDHSTDGEEGTGGNKRR</sequence>
<proteinExistence type="predicted"/>
<evidence type="ECO:0008006" key="4">
    <source>
        <dbReference type="Google" id="ProtNLM"/>
    </source>
</evidence>
<protein>
    <recommendedName>
        <fullName evidence="4">Secreted protein</fullName>
    </recommendedName>
</protein>
<dbReference type="EMBL" id="JBHSXS010000011">
    <property type="protein sequence ID" value="MFC6882130.1"/>
    <property type="molecule type" value="Genomic_DNA"/>
</dbReference>
<dbReference type="Proteomes" id="UP001596380">
    <property type="component" value="Unassembled WGS sequence"/>
</dbReference>
<organism evidence="2 3">
    <name type="scientific">Actinomadura yumaensis</name>
    <dbReference type="NCBI Taxonomy" id="111807"/>
    <lineage>
        <taxon>Bacteria</taxon>
        <taxon>Bacillati</taxon>
        <taxon>Actinomycetota</taxon>
        <taxon>Actinomycetes</taxon>
        <taxon>Streptosporangiales</taxon>
        <taxon>Thermomonosporaceae</taxon>
        <taxon>Actinomadura</taxon>
    </lineage>
</organism>
<keyword evidence="3" id="KW-1185">Reference proteome</keyword>